<keyword evidence="2 6" id="KW-0808">Transferase</keyword>
<gene>
    <name evidence="7" type="ORF">FIL70_08405</name>
</gene>
<sequence length="203" mass="22116">MVTIFQDFSLDDATCASMFTDRKRLFVDLLDWDVPVLDGRFEIDAYDGPSATYLVATDEDGHHIGSMRLLPTEGPHILGDLFAGLCHDPVPRGACIFEITRLCLPTRLGAAQRLAVRNRLISAMVDHAHDHGIVAFTGVVSESFRSQVLAMGWRCAALGVPQPVAAQRLGAFRIDLDAGTRAALTLIGIYTPDTRRSPARQAA</sequence>
<dbReference type="PANTHER" id="PTHR39322:SF1">
    <property type="entry name" value="ISOVALERYL-HOMOSERINE LACTONE SYNTHASE"/>
    <property type="match status" value="1"/>
</dbReference>
<dbReference type="AlphaFoldDB" id="A0A5B8CGT4"/>
<dbReference type="RefSeq" id="WP_140042037.1">
    <property type="nucleotide sequence ID" value="NZ_CP041016.1"/>
</dbReference>
<comment type="similarity">
    <text evidence="5 6">Belongs to the autoinducer synthase family.</text>
</comment>
<protein>
    <recommendedName>
        <fullName evidence="6">Acyl-homoserine-lactone synthase</fullName>
        <ecNumber evidence="6">2.3.1.184</ecNumber>
    </recommendedName>
    <alternativeName>
        <fullName evidence="6">Autoinducer synthesis protein</fullName>
    </alternativeName>
</protein>
<keyword evidence="4 5" id="KW-0071">Autoinducer synthesis</keyword>
<evidence type="ECO:0000256" key="3">
    <source>
        <dbReference type="ARBA" id="ARBA00022691"/>
    </source>
</evidence>
<dbReference type="KEGG" id="sufl:FIL70_08405"/>
<dbReference type="GO" id="GO:0061579">
    <property type="term" value="F:N-acyl homoserine lactone synthase activity"/>
    <property type="evidence" value="ECO:0007669"/>
    <property type="project" value="UniProtKB-UniRule"/>
</dbReference>
<organism evidence="7 8">
    <name type="scientific">Sphingobium fuliginis ATCC 27551</name>
    <dbReference type="NCBI Taxonomy" id="1208342"/>
    <lineage>
        <taxon>Bacteria</taxon>
        <taxon>Pseudomonadati</taxon>
        <taxon>Pseudomonadota</taxon>
        <taxon>Alphaproteobacteria</taxon>
        <taxon>Sphingomonadales</taxon>
        <taxon>Sphingomonadaceae</taxon>
        <taxon>Sphingobium</taxon>
    </lineage>
</organism>
<dbReference type="InterPro" id="IPR016181">
    <property type="entry name" value="Acyl_CoA_acyltransferase"/>
</dbReference>
<dbReference type="Pfam" id="PF00765">
    <property type="entry name" value="Autoind_synth"/>
    <property type="match status" value="1"/>
</dbReference>
<evidence type="ECO:0000313" key="7">
    <source>
        <dbReference type="EMBL" id="QDC37237.1"/>
    </source>
</evidence>
<evidence type="ECO:0000313" key="8">
    <source>
        <dbReference type="Proteomes" id="UP000311469"/>
    </source>
</evidence>
<evidence type="ECO:0000256" key="1">
    <source>
        <dbReference type="ARBA" id="ARBA00022654"/>
    </source>
</evidence>
<dbReference type="PANTHER" id="PTHR39322">
    <property type="entry name" value="ACYL-HOMOSERINE-LACTONE SYNTHASE"/>
    <property type="match status" value="1"/>
</dbReference>
<dbReference type="PRINTS" id="PR01549">
    <property type="entry name" value="AUTOINDCRSYN"/>
</dbReference>
<evidence type="ECO:0000256" key="6">
    <source>
        <dbReference type="RuleBase" id="RU361135"/>
    </source>
</evidence>
<comment type="catalytic activity">
    <reaction evidence="6">
        <text>a fatty acyl-[ACP] + S-adenosyl-L-methionine = an N-acyl-L-homoserine lactone + S-methyl-5'-thioadenosine + holo-[ACP] + H(+)</text>
        <dbReference type="Rhea" id="RHEA:10096"/>
        <dbReference type="Rhea" id="RHEA-COMP:9685"/>
        <dbReference type="Rhea" id="RHEA-COMP:14125"/>
        <dbReference type="ChEBI" id="CHEBI:15378"/>
        <dbReference type="ChEBI" id="CHEBI:17509"/>
        <dbReference type="ChEBI" id="CHEBI:55474"/>
        <dbReference type="ChEBI" id="CHEBI:59789"/>
        <dbReference type="ChEBI" id="CHEBI:64479"/>
        <dbReference type="ChEBI" id="CHEBI:138651"/>
        <dbReference type="EC" id="2.3.1.184"/>
    </reaction>
</comment>
<dbReference type="SUPFAM" id="SSF55729">
    <property type="entry name" value="Acyl-CoA N-acyltransferases (Nat)"/>
    <property type="match status" value="1"/>
</dbReference>
<dbReference type="InterPro" id="IPR001690">
    <property type="entry name" value="Autoind_synthase"/>
</dbReference>
<name>A0A5B8CGT4_SPHSA</name>
<accession>A0A5B8CGT4</accession>
<evidence type="ECO:0000256" key="4">
    <source>
        <dbReference type="ARBA" id="ARBA00022929"/>
    </source>
</evidence>
<dbReference type="Proteomes" id="UP000311469">
    <property type="component" value="Chromosome cSF1"/>
</dbReference>
<reference evidence="7 8" key="1">
    <citation type="submission" date="2019-06" db="EMBL/GenBank/DDBJ databases">
        <title>Genome organization and adaptive potential of archetypical organophosphate degarding Sphingobium fuliginis ATCC 27551.</title>
        <authorList>
            <person name="Sarwar A."/>
            <person name="Parthasarathy S."/>
            <person name="Singh C."/>
            <person name="Siddavattam D."/>
        </authorList>
    </citation>
    <scope>NUCLEOTIDE SEQUENCE [LARGE SCALE GENOMIC DNA]</scope>
    <source>
        <strain evidence="7 8">ATCC 27551</strain>
    </source>
</reference>
<dbReference type="EMBL" id="CP041016">
    <property type="protein sequence ID" value="QDC37237.1"/>
    <property type="molecule type" value="Genomic_DNA"/>
</dbReference>
<keyword evidence="1 5" id="KW-0673">Quorum sensing</keyword>
<dbReference type="GO" id="GO:0007165">
    <property type="term" value="P:signal transduction"/>
    <property type="evidence" value="ECO:0007669"/>
    <property type="project" value="TreeGrafter"/>
</dbReference>
<dbReference type="GO" id="GO:0009372">
    <property type="term" value="P:quorum sensing"/>
    <property type="evidence" value="ECO:0007669"/>
    <property type="project" value="UniProtKB-UniRule"/>
</dbReference>
<dbReference type="Gene3D" id="3.40.630.30">
    <property type="match status" value="1"/>
</dbReference>
<evidence type="ECO:0000256" key="5">
    <source>
        <dbReference type="PROSITE-ProRule" id="PRU00533"/>
    </source>
</evidence>
<proteinExistence type="inferred from homology"/>
<keyword evidence="3 6" id="KW-0949">S-adenosyl-L-methionine</keyword>
<evidence type="ECO:0000256" key="2">
    <source>
        <dbReference type="ARBA" id="ARBA00022679"/>
    </source>
</evidence>
<dbReference type="EC" id="2.3.1.184" evidence="6"/>
<dbReference type="PROSITE" id="PS51187">
    <property type="entry name" value="AUTOINDUCER_SYNTH_2"/>
    <property type="match status" value="1"/>
</dbReference>